<dbReference type="CDD" id="cd22840">
    <property type="entry name" value="Gal_Rha_Lectin_LAT2"/>
    <property type="match status" value="1"/>
</dbReference>
<feature type="signal peptide" evidence="1">
    <location>
        <begin position="1"/>
        <end position="25"/>
    </location>
</feature>
<proteinExistence type="predicted"/>
<feature type="domain" description="SUEL-type lectin" evidence="2">
    <location>
        <begin position="35"/>
        <end position="123"/>
    </location>
</feature>
<keyword evidence="1" id="KW-0732">Signal</keyword>
<dbReference type="EnsemblMetazoa" id="BGLB013398-RB">
    <property type="protein sequence ID" value="BGLB013398-PB"/>
    <property type="gene ID" value="BGLB013398"/>
</dbReference>
<evidence type="ECO:0000259" key="2">
    <source>
        <dbReference type="PROSITE" id="PS50228"/>
    </source>
</evidence>
<evidence type="ECO:0000313" key="3">
    <source>
        <dbReference type="EnsemblMetazoa" id="BGLB013398-PB"/>
    </source>
</evidence>
<dbReference type="GO" id="GO:0030246">
    <property type="term" value="F:carbohydrate binding"/>
    <property type="evidence" value="ECO:0007669"/>
    <property type="project" value="InterPro"/>
</dbReference>
<evidence type="ECO:0000256" key="1">
    <source>
        <dbReference type="SAM" id="SignalP"/>
    </source>
</evidence>
<organism evidence="3 4">
    <name type="scientific">Biomphalaria glabrata</name>
    <name type="common">Bloodfluke planorb</name>
    <name type="synonym">Freshwater snail</name>
    <dbReference type="NCBI Taxonomy" id="6526"/>
    <lineage>
        <taxon>Eukaryota</taxon>
        <taxon>Metazoa</taxon>
        <taxon>Spiralia</taxon>
        <taxon>Lophotrochozoa</taxon>
        <taxon>Mollusca</taxon>
        <taxon>Gastropoda</taxon>
        <taxon>Heterobranchia</taxon>
        <taxon>Euthyneura</taxon>
        <taxon>Panpulmonata</taxon>
        <taxon>Hygrophila</taxon>
        <taxon>Lymnaeoidea</taxon>
        <taxon>Planorbidae</taxon>
        <taxon>Biomphalaria</taxon>
    </lineage>
</organism>
<dbReference type="Gene3D" id="2.60.120.740">
    <property type="match status" value="1"/>
</dbReference>
<feature type="chain" id="PRO_5012428977" description="SUEL-type lectin domain-containing protein" evidence="1">
    <location>
        <begin position="26"/>
        <end position="154"/>
    </location>
</feature>
<dbReference type="PANTHER" id="PTHR46780">
    <property type="entry name" value="PROTEIN EVA-1"/>
    <property type="match status" value="1"/>
</dbReference>
<dbReference type="AlphaFoldDB" id="A0A2C9K559"/>
<evidence type="ECO:0000313" key="4">
    <source>
        <dbReference type="Proteomes" id="UP000076420"/>
    </source>
</evidence>
<protein>
    <recommendedName>
        <fullName evidence="2">SUEL-type lectin domain-containing protein</fullName>
    </recommendedName>
</protein>
<dbReference type="KEGG" id="bgt:106051814"/>
<accession>A0A2C9K559</accession>
<dbReference type="InterPro" id="IPR000922">
    <property type="entry name" value="Lectin_gal-bd_dom"/>
</dbReference>
<name>A0A2C9K559_BIOGL</name>
<reference evidence="3" key="1">
    <citation type="submission" date="2020-05" db="UniProtKB">
        <authorList>
            <consortium name="EnsemblMetazoa"/>
        </authorList>
    </citation>
    <scope>IDENTIFICATION</scope>
    <source>
        <strain evidence="3">BB02</strain>
    </source>
</reference>
<dbReference type="VEuPathDB" id="VectorBase:BGLB013398"/>
<dbReference type="PROSITE" id="PS50228">
    <property type="entry name" value="SUEL_LECTIN"/>
    <property type="match status" value="1"/>
</dbReference>
<dbReference type="OrthoDB" id="1100386at2759"/>
<sequence>MFYQTNMVFLLATTSLMLFFDGCKGEDFKSYSRIACEGTNMTLSCLKDQDIKLTSAKYGLITDQVPCPDKAFESIFCQYTATSEISKWCNGKQTCEIKVDSSTIVDPCPAGVTKHLIVDYLCLNSHRREKRSMKKKQRDQERCNSSSYPIILFC</sequence>
<gene>
    <name evidence="3" type="primary">106051814</name>
</gene>
<dbReference type="Proteomes" id="UP000076420">
    <property type="component" value="Unassembled WGS sequence"/>
</dbReference>
<dbReference type="Pfam" id="PF02140">
    <property type="entry name" value="SUEL_Lectin"/>
    <property type="match status" value="1"/>
</dbReference>
<dbReference type="InterPro" id="IPR043159">
    <property type="entry name" value="Lectin_gal-bd_sf"/>
</dbReference>
<dbReference type="VEuPathDB" id="VectorBase:BGLAX_041964"/>